<evidence type="ECO:0000256" key="5">
    <source>
        <dbReference type="ARBA" id="ARBA00045258"/>
    </source>
</evidence>
<gene>
    <name evidence="10" type="primary">LOC108682266</name>
</gene>
<comment type="subcellular location">
    <subcellularLocation>
        <location evidence="1 6">Nucleus</location>
    </subcellularLocation>
</comment>
<dbReference type="CDD" id="cd11713">
    <property type="entry name" value="GINS_A_psf3"/>
    <property type="match status" value="1"/>
</dbReference>
<evidence type="ECO:0000313" key="9">
    <source>
        <dbReference type="Proteomes" id="UP000694843"/>
    </source>
</evidence>
<evidence type="ECO:0000313" key="10">
    <source>
        <dbReference type="RefSeq" id="XP_018026892.1"/>
    </source>
</evidence>
<comment type="subunit">
    <text evidence="6">Component of the GINS complex.</text>
</comment>
<feature type="domain" description="DNA replication complex GINS protein PSF3 N-terminal" evidence="8">
    <location>
        <begin position="13"/>
        <end position="65"/>
    </location>
</feature>
<comment type="similarity">
    <text evidence="2 6">Belongs to the GINS3/PSF3 family.</text>
</comment>
<dbReference type="InterPro" id="IPR055221">
    <property type="entry name" value="PSF3_N"/>
</dbReference>
<dbReference type="GeneID" id="108682266"/>
<comment type="function">
    <text evidence="6">The GINS complex plays an essential role in the initiation of DNA replication.</text>
</comment>
<protein>
    <recommendedName>
        <fullName evidence="6">DNA replication complex GINS protein PSF3</fullName>
    </recommendedName>
</protein>
<evidence type="ECO:0000256" key="6">
    <source>
        <dbReference type="RuleBase" id="RU367161"/>
    </source>
</evidence>
<dbReference type="OMA" id="AAYKEIY"/>
<dbReference type="Pfam" id="PF05916">
    <property type="entry name" value="Sld5"/>
    <property type="match status" value="1"/>
</dbReference>
<evidence type="ECO:0000256" key="2">
    <source>
        <dbReference type="ARBA" id="ARBA00006343"/>
    </source>
</evidence>
<organism evidence="9 10">
    <name type="scientific">Hyalella azteca</name>
    <name type="common">Amphipod</name>
    <dbReference type="NCBI Taxonomy" id="294128"/>
    <lineage>
        <taxon>Eukaryota</taxon>
        <taxon>Metazoa</taxon>
        <taxon>Ecdysozoa</taxon>
        <taxon>Arthropoda</taxon>
        <taxon>Crustacea</taxon>
        <taxon>Multicrustacea</taxon>
        <taxon>Malacostraca</taxon>
        <taxon>Eumalacostraca</taxon>
        <taxon>Peracarida</taxon>
        <taxon>Amphipoda</taxon>
        <taxon>Senticaudata</taxon>
        <taxon>Talitrida</taxon>
        <taxon>Talitroidea</taxon>
        <taxon>Hyalellidae</taxon>
        <taxon>Hyalella</taxon>
    </lineage>
</organism>
<dbReference type="Proteomes" id="UP000694843">
    <property type="component" value="Unplaced"/>
</dbReference>
<proteinExistence type="inferred from homology"/>
<dbReference type="InterPro" id="IPR038437">
    <property type="entry name" value="GINS_Psf3_sf"/>
</dbReference>
<dbReference type="KEGG" id="hazt:108682266"/>
<dbReference type="InterPro" id="IPR021151">
    <property type="entry name" value="GINS_A"/>
</dbReference>
<dbReference type="SUPFAM" id="SSF158573">
    <property type="entry name" value="GINS helical bundle-like"/>
    <property type="match status" value="1"/>
</dbReference>
<dbReference type="InterPro" id="IPR010492">
    <property type="entry name" value="GINS_Psf3"/>
</dbReference>
<dbReference type="Gene3D" id="1.20.58.2050">
    <property type="match status" value="1"/>
</dbReference>
<dbReference type="SUPFAM" id="SSF160059">
    <property type="entry name" value="PriA/YqbF domain"/>
    <property type="match status" value="1"/>
</dbReference>
<evidence type="ECO:0000259" key="8">
    <source>
        <dbReference type="Pfam" id="PF22466"/>
    </source>
</evidence>
<dbReference type="PANTHER" id="PTHR22768">
    <property type="entry name" value="DNA REPLICATION COMPLEX GINS PROTEIN PSF3"/>
    <property type="match status" value="1"/>
</dbReference>
<dbReference type="CDD" id="cd21693">
    <property type="entry name" value="GINS_B_Psf3"/>
    <property type="match status" value="1"/>
</dbReference>
<feature type="domain" description="GINS subunit" evidence="7">
    <location>
        <begin position="83"/>
        <end position="180"/>
    </location>
</feature>
<dbReference type="OrthoDB" id="10251744at2759"/>
<name>A0A8B7PNH3_HYAAZ</name>
<dbReference type="RefSeq" id="XP_018026892.1">
    <property type="nucleotide sequence ID" value="XM_018171403.2"/>
</dbReference>
<dbReference type="CTD" id="31967"/>
<dbReference type="PANTHER" id="PTHR22768:SF0">
    <property type="entry name" value="DNA REPLICATION COMPLEX GINS PROTEIN PSF3"/>
    <property type="match status" value="1"/>
</dbReference>
<evidence type="ECO:0000256" key="3">
    <source>
        <dbReference type="ARBA" id="ARBA00022705"/>
    </source>
</evidence>
<keyword evidence="4 6" id="KW-0539">Nucleus</keyword>
<dbReference type="GO" id="GO:1902975">
    <property type="term" value="P:mitotic DNA replication initiation"/>
    <property type="evidence" value="ECO:0007669"/>
    <property type="project" value="TreeGrafter"/>
</dbReference>
<dbReference type="GO" id="GO:0000811">
    <property type="term" value="C:GINS complex"/>
    <property type="evidence" value="ECO:0007669"/>
    <property type="project" value="UniProtKB-UniRule"/>
</dbReference>
<accession>A0A8B7PNH3</accession>
<sequence>MANFYTSYYPNYFSVEDILASQDRVPCKFEVTVKGLGYLDASSGNEDILPGSKIELPCWMARPLCSSKRLPIVSAQLPVNYRERYREILSADACVVDLQKLGPHFYELGLHLLPITSAPDRPRLAALLTQVLRDRLRPIMDDAQHCSADETSQKIAKLDRLEIRLFRGGQESVRDRERWLDRTAHLLSMAPLLAASNARHKRKRQDS</sequence>
<comment type="function">
    <text evidence="5">Required for correct functioning of the GINS complex, a complex that plays an essential role in the initiation of DNA replication, and progression of DNA replication forks. GINS complex is a core component of CDC45-MCM-GINS (CMG) helicase, the molecular machine that unwinds template DNA during replication, and around which the replisome is built.</text>
</comment>
<evidence type="ECO:0000256" key="4">
    <source>
        <dbReference type="ARBA" id="ARBA00023242"/>
    </source>
</evidence>
<dbReference type="InterPro" id="IPR036224">
    <property type="entry name" value="GINS_bundle-like_dom_sf"/>
</dbReference>
<evidence type="ECO:0000259" key="7">
    <source>
        <dbReference type="Pfam" id="PF05916"/>
    </source>
</evidence>
<dbReference type="AlphaFoldDB" id="A0A8B7PNH3"/>
<keyword evidence="9" id="KW-1185">Reference proteome</keyword>
<evidence type="ECO:0000256" key="1">
    <source>
        <dbReference type="ARBA" id="ARBA00004123"/>
    </source>
</evidence>
<keyword evidence="3 6" id="KW-0235">DNA replication</keyword>
<dbReference type="Pfam" id="PF22466">
    <property type="entry name" value="PSF3_N"/>
    <property type="match status" value="1"/>
</dbReference>
<reference evidence="10" key="1">
    <citation type="submission" date="2025-08" db="UniProtKB">
        <authorList>
            <consortium name="RefSeq"/>
        </authorList>
    </citation>
    <scope>IDENTIFICATION</scope>
    <source>
        <tissue evidence="10">Whole organism</tissue>
    </source>
</reference>